<accession>A0A7W2AHG9</accession>
<name>A0A7W2AHG9_9BACL</name>
<reference evidence="2 3" key="1">
    <citation type="submission" date="2020-07" db="EMBL/GenBank/DDBJ databases">
        <authorList>
            <person name="Feng H."/>
        </authorList>
    </citation>
    <scope>NUCLEOTIDE SEQUENCE [LARGE SCALE GENOMIC DNA]</scope>
    <source>
        <strain evidence="3">s-11</strain>
    </source>
</reference>
<dbReference type="AlphaFoldDB" id="A0A7W2AHG9"/>
<evidence type="ECO:0000313" key="3">
    <source>
        <dbReference type="Proteomes" id="UP000530514"/>
    </source>
</evidence>
<protein>
    <submittedName>
        <fullName evidence="2">Uncharacterized protein</fullName>
    </submittedName>
</protein>
<feature type="transmembrane region" description="Helical" evidence="1">
    <location>
        <begin position="66"/>
        <end position="84"/>
    </location>
</feature>
<comment type="caution">
    <text evidence="2">The sequence shown here is derived from an EMBL/GenBank/DDBJ whole genome shotgun (WGS) entry which is preliminary data.</text>
</comment>
<keyword evidence="1" id="KW-0472">Membrane</keyword>
<evidence type="ECO:0000256" key="1">
    <source>
        <dbReference type="SAM" id="Phobius"/>
    </source>
</evidence>
<dbReference type="RefSeq" id="WP_033100872.1">
    <property type="nucleotide sequence ID" value="NZ_JACEIP010000013.1"/>
</dbReference>
<dbReference type="Proteomes" id="UP000530514">
    <property type="component" value="Unassembled WGS sequence"/>
</dbReference>
<keyword evidence="1" id="KW-0812">Transmembrane</keyword>
<keyword evidence="3" id="KW-1185">Reference proteome</keyword>
<dbReference type="EMBL" id="JACEIP010000013">
    <property type="protein sequence ID" value="MBA4543222.1"/>
    <property type="molecule type" value="Genomic_DNA"/>
</dbReference>
<organism evidence="2 3">
    <name type="scientific">Thermoactinomyces daqus</name>
    <dbReference type="NCBI Taxonomy" id="1329516"/>
    <lineage>
        <taxon>Bacteria</taxon>
        <taxon>Bacillati</taxon>
        <taxon>Bacillota</taxon>
        <taxon>Bacilli</taxon>
        <taxon>Bacillales</taxon>
        <taxon>Thermoactinomycetaceae</taxon>
        <taxon>Thermoactinomyces</taxon>
    </lineage>
</organism>
<evidence type="ECO:0000313" key="2">
    <source>
        <dbReference type="EMBL" id="MBA4543222.1"/>
    </source>
</evidence>
<keyword evidence="1" id="KW-1133">Transmembrane helix</keyword>
<gene>
    <name evidence="2" type="ORF">H1164_09960</name>
</gene>
<sequence>MKTLIHLNLLLVLRLKNLLITTVLFIVLALAQVNFLHVTASAAQLSPNLWDYLVISSGGLFAHDHIWKFIGWFSMISPIFFYLYDLTGVTGGFDTFVLTRKSRVRGGGVPRSFPLLLS</sequence>
<proteinExistence type="predicted"/>